<keyword evidence="6" id="KW-0862">Zinc</keyword>
<gene>
    <name evidence="11" type="ORF">E1B28_004369</name>
</gene>
<evidence type="ECO:0000313" key="12">
    <source>
        <dbReference type="Proteomes" id="UP001049176"/>
    </source>
</evidence>
<dbReference type="KEGG" id="more:E1B28_004369"/>
<dbReference type="GO" id="GO:0006397">
    <property type="term" value="P:mRNA processing"/>
    <property type="evidence" value="ECO:0007669"/>
    <property type="project" value="UniProtKB-KW"/>
</dbReference>
<sequence>MADMFYIDLVPDPTLPSPHPTPPSPQATREPSTTSLLLPNHVSLLGSVPVLNLPSPSPPPEGDQNYIEFLDYGGADNGKGLVRYFETQEEQSTAPTVIICKRCNAKGEHKTVNCPVIICLTCGSRNEHTTHSCPISKVCFSCGMKGHINANCPNRGLRYNESKYDDCHRCGSSRHSTNECPTLWRLYDYLTETGRKLMLETRRARKDLPLGGGGEGYIAEDMWCYNCGGSGHWGDDCKVMVHNGDVPTEYSAFGSHNLFSGPFVDFDADQPSTSHRELRDWEREDYWGDHVPTNVGKKGRKKEMASLTAKATHIEEEGDTEDWFSRRKEPAVSSVDRGTIGHLPTRPGKMRVSIPKSLRDRLVDAPEERTFKRSKENDRRREKDRDRETREEDRGSNRSRDERRGEVGRGSGGRSLLERMTDNKPRYRGGYPR</sequence>
<feature type="domain" description="CCHC-type" evidence="10">
    <location>
        <begin position="224"/>
        <end position="238"/>
    </location>
</feature>
<evidence type="ECO:0000256" key="1">
    <source>
        <dbReference type="ARBA" id="ARBA00004123"/>
    </source>
</evidence>
<feature type="region of interest" description="Disordered" evidence="9">
    <location>
        <begin position="309"/>
        <end position="433"/>
    </location>
</feature>
<dbReference type="GO" id="GO:0003723">
    <property type="term" value="F:RNA binding"/>
    <property type="evidence" value="ECO:0007669"/>
    <property type="project" value="TreeGrafter"/>
</dbReference>
<keyword evidence="7" id="KW-0539">Nucleus</keyword>
<dbReference type="SMART" id="SM00343">
    <property type="entry name" value="ZnF_C2HC"/>
    <property type="match status" value="5"/>
</dbReference>
<dbReference type="GO" id="GO:0071031">
    <property type="term" value="P:nuclear mRNA surveillance of mRNA 3'-end processing"/>
    <property type="evidence" value="ECO:0007669"/>
    <property type="project" value="TreeGrafter"/>
</dbReference>
<dbReference type="EMBL" id="CM032182">
    <property type="protein sequence ID" value="KAG7096972.1"/>
    <property type="molecule type" value="Genomic_DNA"/>
</dbReference>
<evidence type="ECO:0000256" key="8">
    <source>
        <dbReference type="PROSITE-ProRule" id="PRU00047"/>
    </source>
</evidence>
<evidence type="ECO:0000256" key="5">
    <source>
        <dbReference type="ARBA" id="ARBA00022771"/>
    </source>
</evidence>
<dbReference type="RefSeq" id="XP_043013442.1">
    <property type="nucleotide sequence ID" value="XM_043148840.1"/>
</dbReference>
<dbReference type="GO" id="GO:0071036">
    <property type="term" value="P:nuclear polyadenylation-dependent snoRNA catabolic process"/>
    <property type="evidence" value="ECO:0007669"/>
    <property type="project" value="TreeGrafter"/>
</dbReference>
<feature type="compositionally biased region" description="Basic and acidic residues" evidence="9">
    <location>
        <begin position="357"/>
        <end position="407"/>
    </location>
</feature>
<evidence type="ECO:0000256" key="6">
    <source>
        <dbReference type="ARBA" id="ARBA00022833"/>
    </source>
</evidence>
<keyword evidence="3" id="KW-0479">Metal-binding</keyword>
<dbReference type="PANTHER" id="PTHR46543">
    <property type="entry name" value="ZINC FINGER CCHC DOMAIN-CONTAINING PROTEIN 7"/>
    <property type="match status" value="1"/>
</dbReference>
<keyword evidence="5 8" id="KW-0863">Zinc-finger</keyword>
<keyword evidence="4" id="KW-0677">Repeat</keyword>
<dbReference type="GO" id="GO:0071037">
    <property type="term" value="P:nuclear polyadenylation-dependent snRNA catabolic process"/>
    <property type="evidence" value="ECO:0007669"/>
    <property type="project" value="TreeGrafter"/>
</dbReference>
<dbReference type="SUPFAM" id="SSF57756">
    <property type="entry name" value="Retrovirus zinc finger-like domains"/>
    <property type="match status" value="2"/>
</dbReference>
<feature type="compositionally biased region" description="Pro residues" evidence="9">
    <location>
        <begin position="13"/>
        <end position="25"/>
    </location>
</feature>
<evidence type="ECO:0000256" key="3">
    <source>
        <dbReference type="ARBA" id="ARBA00022723"/>
    </source>
</evidence>
<organism evidence="11 12">
    <name type="scientific">Marasmius oreades</name>
    <name type="common">fairy-ring Marasmius</name>
    <dbReference type="NCBI Taxonomy" id="181124"/>
    <lineage>
        <taxon>Eukaryota</taxon>
        <taxon>Fungi</taxon>
        <taxon>Dikarya</taxon>
        <taxon>Basidiomycota</taxon>
        <taxon>Agaricomycotina</taxon>
        <taxon>Agaricomycetes</taxon>
        <taxon>Agaricomycetidae</taxon>
        <taxon>Agaricales</taxon>
        <taxon>Marasmiineae</taxon>
        <taxon>Marasmiaceae</taxon>
        <taxon>Marasmius</taxon>
    </lineage>
</organism>
<feature type="compositionally biased region" description="Basic and acidic residues" evidence="9">
    <location>
        <begin position="416"/>
        <end position="425"/>
    </location>
</feature>
<dbReference type="GO" id="GO:0071038">
    <property type="term" value="P:TRAMP-dependent tRNA surveillance pathway"/>
    <property type="evidence" value="ECO:0007669"/>
    <property type="project" value="TreeGrafter"/>
</dbReference>
<feature type="domain" description="CCHC-type" evidence="10">
    <location>
        <begin position="139"/>
        <end position="154"/>
    </location>
</feature>
<evidence type="ECO:0000259" key="10">
    <source>
        <dbReference type="PROSITE" id="PS50158"/>
    </source>
</evidence>
<evidence type="ECO:0000256" key="4">
    <source>
        <dbReference type="ARBA" id="ARBA00022737"/>
    </source>
</evidence>
<dbReference type="Proteomes" id="UP001049176">
    <property type="component" value="Chromosome 2"/>
</dbReference>
<dbReference type="GO" id="GO:0031499">
    <property type="term" value="C:TRAMP complex"/>
    <property type="evidence" value="ECO:0007669"/>
    <property type="project" value="TreeGrafter"/>
</dbReference>
<evidence type="ECO:0000256" key="7">
    <source>
        <dbReference type="ARBA" id="ARBA00023242"/>
    </source>
</evidence>
<dbReference type="PANTHER" id="PTHR46543:SF1">
    <property type="entry name" value="ZINC FINGER CCHC DOMAIN-CONTAINING PROTEIN 7"/>
    <property type="match status" value="1"/>
</dbReference>
<dbReference type="AlphaFoldDB" id="A0A9P8ACW4"/>
<evidence type="ECO:0000256" key="2">
    <source>
        <dbReference type="ARBA" id="ARBA00022664"/>
    </source>
</evidence>
<dbReference type="GO" id="GO:0071035">
    <property type="term" value="P:nuclear polyadenylation-dependent rRNA catabolic process"/>
    <property type="evidence" value="ECO:0007669"/>
    <property type="project" value="TreeGrafter"/>
</dbReference>
<feature type="region of interest" description="Disordered" evidence="9">
    <location>
        <begin position="10"/>
        <end position="33"/>
    </location>
</feature>
<dbReference type="GO" id="GO:0008270">
    <property type="term" value="F:zinc ion binding"/>
    <property type="evidence" value="ECO:0007669"/>
    <property type="project" value="UniProtKB-KW"/>
</dbReference>
<dbReference type="Pfam" id="PF00098">
    <property type="entry name" value="zf-CCHC"/>
    <property type="match status" value="1"/>
</dbReference>
<accession>A0A9P8ACW4</accession>
<dbReference type="InterPro" id="IPR001878">
    <property type="entry name" value="Znf_CCHC"/>
</dbReference>
<dbReference type="PROSITE" id="PS50158">
    <property type="entry name" value="ZF_CCHC"/>
    <property type="match status" value="2"/>
</dbReference>
<dbReference type="GO" id="GO:0071039">
    <property type="term" value="P:nuclear polyadenylation-dependent CUT catabolic process"/>
    <property type="evidence" value="ECO:0007669"/>
    <property type="project" value="TreeGrafter"/>
</dbReference>
<dbReference type="InterPro" id="IPR036875">
    <property type="entry name" value="Znf_CCHC_sf"/>
</dbReference>
<dbReference type="InterPro" id="IPR051644">
    <property type="entry name" value="TRAMP_AT-DNA-binding"/>
</dbReference>
<keyword evidence="12" id="KW-1185">Reference proteome</keyword>
<dbReference type="OrthoDB" id="7608935at2759"/>
<dbReference type="Gene3D" id="4.10.60.10">
    <property type="entry name" value="Zinc finger, CCHC-type"/>
    <property type="match status" value="2"/>
</dbReference>
<keyword evidence="2" id="KW-0507">mRNA processing</keyword>
<comment type="caution">
    <text evidence="11">The sequence shown here is derived from an EMBL/GenBank/DDBJ whole genome shotgun (WGS) entry which is preliminary data.</text>
</comment>
<comment type="subcellular location">
    <subcellularLocation>
        <location evidence="1">Nucleus</location>
    </subcellularLocation>
</comment>
<proteinExistence type="predicted"/>
<dbReference type="GeneID" id="66073445"/>
<reference evidence="11" key="1">
    <citation type="journal article" date="2021" name="Genome Biol. Evol.">
        <title>The assembled and annotated genome of the fairy-ring fungus Marasmius oreades.</title>
        <authorList>
            <person name="Hiltunen M."/>
            <person name="Ament-Velasquez S.L."/>
            <person name="Johannesson H."/>
        </authorList>
    </citation>
    <scope>NUCLEOTIDE SEQUENCE</scope>
    <source>
        <strain evidence="11">03SP1</strain>
    </source>
</reference>
<protein>
    <recommendedName>
        <fullName evidence="10">CCHC-type domain-containing protein</fullName>
    </recommendedName>
</protein>
<name>A0A9P8ACW4_9AGAR</name>
<evidence type="ECO:0000256" key="9">
    <source>
        <dbReference type="SAM" id="MobiDB-lite"/>
    </source>
</evidence>
<evidence type="ECO:0000313" key="11">
    <source>
        <dbReference type="EMBL" id="KAG7096972.1"/>
    </source>
</evidence>